<evidence type="ECO:0000256" key="6">
    <source>
        <dbReference type="SAM" id="MobiDB-lite"/>
    </source>
</evidence>
<evidence type="ECO:0000259" key="8">
    <source>
        <dbReference type="PROSITE" id="PS51883"/>
    </source>
</evidence>
<feature type="binding site" evidence="5">
    <location>
        <position position="173"/>
    </location>
    <ligand>
        <name>Mg(2+)</name>
        <dbReference type="ChEBI" id="CHEBI:18420"/>
    </ligand>
</feature>
<feature type="binding site" evidence="5">
    <location>
        <begin position="166"/>
        <end position="173"/>
    </location>
    <ligand>
        <name>GTP</name>
        <dbReference type="ChEBI" id="CHEBI:37565"/>
    </ligand>
</feature>
<comment type="subcellular location">
    <subcellularLocation>
        <location evidence="5">Cytoplasm</location>
    </subcellularLocation>
</comment>
<keyword evidence="4 5" id="KW-0342">GTP-binding</keyword>
<dbReference type="InterPro" id="IPR006169">
    <property type="entry name" value="GTP1_OBG_dom"/>
</dbReference>
<dbReference type="EC" id="3.6.5.-" evidence="5"/>
<dbReference type="PROSITE" id="PS51710">
    <property type="entry name" value="G_OBG"/>
    <property type="match status" value="1"/>
</dbReference>
<dbReference type="PANTHER" id="PTHR11702">
    <property type="entry name" value="DEVELOPMENTALLY REGULATED GTP-BINDING PROTEIN-RELATED"/>
    <property type="match status" value="1"/>
</dbReference>
<organism evidence="9 10">
    <name type="scientific">Pendulispora albinea</name>
    <dbReference type="NCBI Taxonomy" id="2741071"/>
    <lineage>
        <taxon>Bacteria</taxon>
        <taxon>Pseudomonadati</taxon>
        <taxon>Myxococcota</taxon>
        <taxon>Myxococcia</taxon>
        <taxon>Myxococcales</taxon>
        <taxon>Sorangiineae</taxon>
        <taxon>Pendulisporaceae</taxon>
        <taxon>Pendulispora</taxon>
    </lineage>
</organism>
<dbReference type="InterPro" id="IPR036726">
    <property type="entry name" value="GTP1_OBG_dom_sf"/>
</dbReference>
<dbReference type="InterPro" id="IPR031167">
    <property type="entry name" value="G_OBG"/>
</dbReference>
<dbReference type="Pfam" id="PF01018">
    <property type="entry name" value="GTP1_OBG"/>
    <property type="match status" value="1"/>
</dbReference>
<evidence type="ECO:0000256" key="3">
    <source>
        <dbReference type="ARBA" id="ARBA00022842"/>
    </source>
</evidence>
<reference evidence="9 10" key="1">
    <citation type="submission" date="2021-12" db="EMBL/GenBank/DDBJ databases">
        <title>Discovery of the Pendulisporaceae a myxobacterial family with distinct sporulation behavior and unique specialized metabolism.</title>
        <authorList>
            <person name="Garcia R."/>
            <person name="Popoff A."/>
            <person name="Bader C.D."/>
            <person name="Loehr J."/>
            <person name="Walesch S."/>
            <person name="Walt C."/>
            <person name="Boldt J."/>
            <person name="Bunk B."/>
            <person name="Haeckl F.J.F.P.J."/>
            <person name="Gunesch A.P."/>
            <person name="Birkelbach J."/>
            <person name="Nuebel U."/>
            <person name="Pietschmann T."/>
            <person name="Bach T."/>
            <person name="Mueller R."/>
        </authorList>
    </citation>
    <scope>NUCLEOTIDE SEQUENCE [LARGE SCALE GENOMIC DNA]</scope>
    <source>
        <strain evidence="9 10">MSr11954</strain>
    </source>
</reference>
<sequence>MKFVDSCEVKVVAGRGGNGCVAFRREKYIPFGGPAGGDGGKGGDIVFVTDPGLSTLLDLLYARTLKAQDGQNGMGSDCYGRGGEDLICRVPVGTEVFDKSTGERLFDLDRPNERTVVVRGGRGGRGNIHFASSQDRAPRRAEPGGEGEERELRLELKVLADVGLLGFPNVGKSTFIRACSRARPKVSDYPFTTLTPHLGVVSVGEEASFVIADIPGLIPGAAQGAGLGIRFLKHVERTRALLHLISVEPGEGRDPISDYEALLHELRQFDPVLAERPAVVAMSKMDLPHVREAFPEIREHFRKKNLELYPVSAATGEGVRDIVIALHKLQTKADEPAES</sequence>
<dbReference type="Pfam" id="PF01926">
    <property type="entry name" value="MMR_HSR1"/>
    <property type="match status" value="1"/>
</dbReference>
<dbReference type="PROSITE" id="PS51883">
    <property type="entry name" value="OBG"/>
    <property type="match status" value="1"/>
</dbReference>
<dbReference type="RefSeq" id="WP_394828486.1">
    <property type="nucleotide sequence ID" value="NZ_CP089984.1"/>
</dbReference>
<evidence type="ECO:0000256" key="5">
    <source>
        <dbReference type="HAMAP-Rule" id="MF_01454"/>
    </source>
</evidence>
<dbReference type="Gene3D" id="3.40.50.300">
    <property type="entry name" value="P-loop containing nucleotide triphosphate hydrolases"/>
    <property type="match status" value="1"/>
</dbReference>
<dbReference type="InterPro" id="IPR014100">
    <property type="entry name" value="GTP-bd_Obg/CgtA"/>
</dbReference>
<gene>
    <name evidence="9" type="primary">obgE</name>
    <name evidence="5" type="synonym">obg</name>
    <name evidence="9" type="ORF">LZC94_16680</name>
</gene>
<proteinExistence type="inferred from homology"/>
<dbReference type="EMBL" id="CP089984">
    <property type="protein sequence ID" value="WXB18861.1"/>
    <property type="molecule type" value="Genomic_DNA"/>
</dbReference>
<keyword evidence="2 5" id="KW-0547">Nucleotide-binding</keyword>
<dbReference type="NCBIfam" id="NF008956">
    <property type="entry name" value="PRK12299.1"/>
    <property type="match status" value="1"/>
</dbReference>
<dbReference type="HAMAP" id="MF_01454">
    <property type="entry name" value="GTPase_Obg"/>
    <property type="match status" value="1"/>
</dbReference>
<keyword evidence="5" id="KW-0479">Metal-binding</keyword>
<feature type="binding site" evidence="5">
    <location>
        <begin position="213"/>
        <end position="216"/>
    </location>
    <ligand>
        <name>GTP</name>
        <dbReference type="ChEBI" id="CHEBI:37565"/>
    </ligand>
</feature>
<dbReference type="Proteomes" id="UP001370348">
    <property type="component" value="Chromosome"/>
</dbReference>
<evidence type="ECO:0000313" key="10">
    <source>
        <dbReference type="Proteomes" id="UP001370348"/>
    </source>
</evidence>
<dbReference type="Gene3D" id="2.70.210.12">
    <property type="entry name" value="GTP1/OBG domain"/>
    <property type="match status" value="1"/>
</dbReference>
<feature type="binding site" evidence="5">
    <location>
        <position position="193"/>
    </location>
    <ligand>
        <name>Mg(2+)</name>
        <dbReference type="ChEBI" id="CHEBI:18420"/>
    </ligand>
</feature>
<evidence type="ECO:0000313" key="9">
    <source>
        <dbReference type="EMBL" id="WXB18861.1"/>
    </source>
</evidence>
<dbReference type="CDD" id="cd01898">
    <property type="entry name" value="Obg"/>
    <property type="match status" value="1"/>
</dbReference>
<dbReference type="PRINTS" id="PR00326">
    <property type="entry name" value="GTP1OBG"/>
</dbReference>
<name>A0ABZ2M8P4_9BACT</name>
<feature type="binding site" evidence="5">
    <location>
        <begin position="283"/>
        <end position="286"/>
    </location>
    <ligand>
        <name>GTP</name>
        <dbReference type="ChEBI" id="CHEBI:37565"/>
    </ligand>
</feature>
<protein>
    <recommendedName>
        <fullName evidence="5">GTPase Obg</fullName>
        <ecNumber evidence="5">3.6.5.-</ecNumber>
    </recommendedName>
    <alternativeName>
        <fullName evidence="5">GTP-binding protein Obg</fullName>
    </alternativeName>
</protein>
<comment type="cofactor">
    <cofactor evidence="5">
        <name>Mg(2+)</name>
        <dbReference type="ChEBI" id="CHEBI:18420"/>
    </cofactor>
</comment>
<keyword evidence="3 5" id="KW-0460">Magnesium</keyword>
<dbReference type="InterPro" id="IPR006074">
    <property type="entry name" value="GTP1-OBG_CS"/>
</dbReference>
<evidence type="ECO:0000256" key="4">
    <source>
        <dbReference type="ARBA" id="ARBA00023134"/>
    </source>
</evidence>
<feature type="region of interest" description="Disordered" evidence="6">
    <location>
        <begin position="127"/>
        <end position="148"/>
    </location>
</feature>
<feature type="domain" description="OBG-type G" evidence="7">
    <location>
        <begin position="160"/>
        <end position="331"/>
    </location>
</feature>
<comment type="similarity">
    <text evidence="1 5">Belongs to the TRAFAC class OBG-HflX-like GTPase superfamily. OBG GTPase family.</text>
</comment>
<keyword evidence="5" id="KW-0963">Cytoplasm</keyword>
<dbReference type="NCBIfam" id="NF008955">
    <property type="entry name" value="PRK12297.1"/>
    <property type="match status" value="1"/>
</dbReference>
<feature type="binding site" evidence="5">
    <location>
        <begin position="191"/>
        <end position="195"/>
    </location>
    <ligand>
        <name>GTP</name>
        <dbReference type="ChEBI" id="CHEBI:37565"/>
    </ligand>
</feature>
<evidence type="ECO:0000259" key="7">
    <source>
        <dbReference type="PROSITE" id="PS51710"/>
    </source>
</evidence>
<keyword evidence="5" id="KW-0378">Hydrolase</keyword>
<accession>A0ABZ2M8P4</accession>
<evidence type="ECO:0000256" key="2">
    <source>
        <dbReference type="ARBA" id="ARBA00022741"/>
    </source>
</evidence>
<feature type="domain" description="Obg" evidence="8">
    <location>
        <begin position="1"/>
        <end position="159"/>
    </location>
</feature>
<comment type="function">
    <text evidence="5">An essential GTPase which binds GTP, GDP and possibly (p)ppGpp with moderate affinity, with high nucleotide exchange rates and a fairly low GTP hydrolysis rate. Plays a role in control of the cell cycle, stress response, ribosome biogenesis and in those bacteria that undergo differentiation, in morphogenesis control.</text>
</comment>
<dbReference type="PIRSF" id="PIRSF002401">
    <property type="entry name" value="GTP_bd_Obg/CgtA"/>
    <property type="match status" value="1"/>
</dbReference>
<dbReference type="PANTHER" id="PTHR11702:SF31">
    <property type="entry name" value="MITOCHONDRIAL RIBOSOME-ASSOCIATED GTPASE 2"/>
    <property type="match status" value="1"/>
</dbReference>
<keyword evidence="10" id="KW-1185">Reference proteome</keyword>
<dbReference type="InterPro" id="IPR045086">
    <property type="entry name" value="OBG_GTPase"/>
</dbReference>
<dbReference type="PROSITE" id="PS00905">
    <property type="entry name" value="GTP1_OBG"/>
    <property type="match status" value="1"/>
</dbReference>
<dbReference type="SUPFAM" id="SSF52540">
    <property type="entry name" value="P-loop containing nucleoside triphosphate hydrolases"/>
    <property type="match status" value="1"/>
</dbReference>
<evidence type="ECO:0000256" key="1">
    <source>
        <dbReference type="ARBA" id="ARBA00007699"/>
    </source>
</evidence>
<feature type="binding site" evidence="5">
    <location>
        <begin position="312"/>
        <end position="314"/>
    </location>
    <ligand>
        <name>GTP</name>
        <dbReference type="ChEBI" id="CHEBI:37565"/>
    </ligand>
</feature>
<dbReference type="NCBIfam" id="TIGR02729">
    <property type="entry name" value="Obg_CgtA"/>
    <property type="match status" value="1"/>
</dbReference>
<dbReference type="InterPro" id="IPR027417">
    <property type="entry name" value="P-loop_NTPase"/>
</dbReference>
<dbReference type="InterPro" id="IPR006073">
    <property type="entry name" value="GTP-bd"/>
</dbReference>
<dbReference type="SUPFAM" id="SSF82051">
    <property type="entry name" value="Obg GTP-binding protein N-terminal domain"/>
    <property type="match status" value="1"/>
</dbReference>
<comment type="subunit">
    <text evidence="5">Monomer.</text>
</comment>